<comment type="caution">
    <text evidence="2">The sequence shown here is derived from an EMBL/GenBank/DDBJ whole genome shotgun (WGS) entry which is preliminary data.</text>
</comment>
<dbReference type="EMBL" id="MFEJ01000013">
    <property type="protein sequence ID" value="OGE80412.1"/>
    <property type="molecule type" value="Genomic_DNA"/>
</dbReference>
<feature type="transmembrane region" description="Helical" evidence="1">
    <location>
        <begin position="86"/>
        <end position="107"/>
    </location>
</feature>
<dbReference type="AlphaFoldDB" id="A0A1F5NS92"/>
<feature type="transmembrane region" description="Helical" evidence="1">
    <location>
        <begin position="48"/>
        <end position="66"/>
    </location>
</feature>
<organism evidence="2 3">
    <name type="scientific">Candidatus Doudnabacteria bacterium RIFCSPHIGHO2_01_FULL_45_18</name>
    <dbReference type="NCBI Taxonomy" id="1817823"/>
    <lineage>
        <taxon>Bacteria</taxon>
        <taxon>Candidatus Doudnaibacteriota</taxon>
    </lineage>
</organism>
<reference evidence="2 3" key="1">
    <citation type="journal article" date="2016" name="Nat. Commun.">
        <title>Thousands of microbial genomes shed light on interconnected biogeochemical processes in an aquifer system.</title>
        <authorList>
            <person name="Anantharaman K."/>
            <person name="Brown C.T."/>
            <person name="Hug L.A."/>
            <person name="Sharon I."/>
            <person name="Castelle C.J."/>
            <person name="Probst A.J."/>
            <person name="Thomas B.C."/>
            <person name="Singh A."/>
            <person name="Wilkins M.J."/>
            <person name="Karaoz U."/>
            <person name="Brodie E.L."/>
            <person name="Williams K.H."/>
            <person name="Hubbard S.S."/>
            <person name="Banfield J.F."/>
        </authorList>
    </citation>
    <scope>NUCLEOTIDE SEQUENCE [LARGE SCALE GENOMIC DNA]</scope>
</reference>
<feature type="transmembrane region" description="Helical" evidence="1">
    <location>
        <begin position="112"/>
        <end position="130"/>
    </location>
</feature>
<feature type="transmembrane region" description="Helical" evidence="1">
    <location>
        <begin position="189"/>
        <end position="207"/>
    </location>
</feature>
<dbReference type="Proteomes" id="UP000176233">
    <property type="component" value="Unassembled WGS sequence"/>
</dbReference>
<evidence type="ECO:0000313" key="3">
    <source>
        <dbReference type="Proteomes" id="UP000176233"/>
    </source>
</evidence>
<protein>
    <submittedName>
        <fullName evidence="2">Uncharacterized protein</fullName>
    </submittedName>
</protein>
<evidence type="ECO:0000313" key="2">
    <source>
        <dbReference type="EMBL" id="OGE80412.1"/>
    </source>
</evidence>
<name>A0A1F5NS92_9BACT</name>
<feature type="transmembrane region" description="Helical" evidence="1">
    <location>
        <begin position="136"/>
        <end position="154"/>
    </location>
</feature>
<keyword evidence="1" id="KW-1133">Transmembrane helix</keyword>
<sequence length="452" mass="50459">MQYIILGLLGAASGFISGYTKAFFEFTPGIVFGIIFGLYFFYIYSPGLLKTLVWVGASVASYYIAFKFGESLALASGSGSEVVGSVPYLCAGIVGGLLVGVSFSFLIKRIRFLYIIFLAVWGGVLALSGIGDLPRTFLFVVWQMGIAYALYLATMTNISTETILAQVSTPEVLSSPPVPNTTWVKKLKVVGLIMFLLLVGVFVYKIFAHDNLVVRQVKETTEYLENYYTQHGYYPTRSEFKNSNPSSVVLSNPSYDYNLGTGVFNQTYSLNYRLNKPVEGAPGDAIMDWGYKGQLVTSCHTRNICEQSYELDKNPNGVQWFVKSIADFTAGITLNQGQAISWLDSNILNHRWQFSEKQYVDSAQVSFSYDTSILTELKPIEPVGPWYEKGSYFKATKPGETVFKITVSRSFWDTGYENGTYGGSKYVESYSQEVRIKVINDPSQDLPTQEYR</sequence>
<gene>
    <name evidence="2" type="ORF">A2660_01825</name>
</gene>
<feature type="transmembrane region" description="Helical" evidence="1">
    <location>
        <begin position="24"/>
        <end position="41"/>
    </location>
</feature>
<evidence type="ECO:0000256" key="1">
    <source>
        <dbReference type="SAM" id="Phobius"/>
    </source>
</evidence>
<keyword evidence="1" id="KW-0472">Membrane</keyword>
<accession>A0A1F5NS92</accession>
<keyword evidence="1" id="KW-0812">Transmembrane</keyword>
<proteinExistence type="predicted"/>